<dbReference type="EMBL" id="AP027141">
    <property type="protein sequence ID" value="BDV29862.1"/>
    <property type="molecule type" value="Genomic_DNA"/>
</dbReference>
<accession>A0ABM8DW81</accession>
<evidence type="ECO:0000313" key="2">
    <source>
        <dbReference type="Proteomes" id="UP001317779"/>
    </source>
</evidence>
<name>A0ABM8DW81_9MICO</name>
<gene>
    <name evidence="1" type="ORF">Microterr_05220</name>
</gene>
<organism evidence="1 2">
    <name type="scientific">Microbacterium terricola</name>
    <dbReference type="NCBI Taxonomy" id="344163"/>
    <lineage>
        <taxon>Bacteria</taxon>
        <taxon>Bacillati</taxon>
        <taxon>Actinomycetota</taxon>
        <taxon>Actinomycetes</taxon>
        <taxon>Micrococcales</taxon>
        <taxon>Microbacteriaceae</taxon>
        <taxon>Microbacterium</taxon>
    </lineage>
</organism>
<protein>
    <submittedName>
        <fullName evidence="1">Uncharacterized protein</fullName>
    </submittedName>
</protein>
<sequence>MPTAGLAGAGPLSVACSASTAGSGVGAGAGSGSPDGVGALVVAGSTSAESSFLRRENIAIRPAYVAAPHP</sequence>
<evidence type="ECO:0000313" key="1">
    <source>
        <dbReference type="EMBL" id="BDV29862.1"/>
    </source>
</evidence>
<dbReference type="Proteomes" id="UP001317779">
    <property type="component" value="Chromosome"/>
</dbReference>
<proteinExistence type="predicted"/>
<keyword evidence="2" id="KW-1185">Reference proteome</keyword>
<reference evidence="1 2" key="1">
    <citation type="submission" date="2022-12" db="EMBL/GenBank/DDBJ databases">
        <title>Microbacterium terricola strain KV-448 chromosome, complete genome.</title>
        <authorList>
            <person name="Oshima T."/>
            <person name="Moriya T."/>
            <person name="Bessho Y."/>
        </authorList>
    </citation>
    <scope>NUCLEOTIDE SEQUENCE [LARGE SCALE GENOMIC DNA]</scope>
    <source>
        <strain evidence="1 2">KV-448</strain>
    </source>
</reference>